<feature type="compositionally biased region" description="Low complexity" evidence="4">
    <location>
        <begin position="106"/>
        <end position="115"/>
    </location>
</feature>
<feature type="compositionally biased region" description="Low complexity" evidence="4">
    <location>
        <begin position="134"/>
        <end position="148"/>
    </location>
</feature>
<evidence type="ECO:0000256" key="4">
    <source>
        <dbReference type="SAM" id="MobiDB-lite"/>
    </source>
</evidence>
<dbReference type="PANTHER" id="PTHR47219">
    <property type="entry name" value="RAB GTPASE-ACTIVATING PROTEIN 1-LIKE"/>
    <property type="match status" value="1"/>
</dbReference>
<evidence type="ECO:0000256" key="1">
    <source>
        <dbReference type="ARBA" id="ARBA00022468"/>
    </source>
</evidence>
<dbReference type="SUPFAM" id="SSF47923">
    <property type="entry name" value="Ypt/Rab-GAP domain of gyp1p"/>
    <property type="match status" value="2"/>
</dbReference>
<dbReference type="PANTHER" id="PTHR47219:SF16">
    <property type="entry name" value="GTPASE ACTIVATING PROTEIN"/>
    <property type="match status" value="1"/>
</dbReference>
<dbReference type="Gene3D" id="2.30.29.30">
    <property type="entry name" value="Pleckstrin-homology domain (PH domain)/Phosphotyrosine-binding domain (PTB)"/>
    <property type="match status" value="1"/>
</dbReference>
<evidence type="ECO:0000256" key="3">
    <source>
        <dbReference type="SAM" id="Coils"/>
    </source>
</evidence>
<evidence type="ECO:0000259" key="5">
    <source>
        <dbReference type="PROSITE" id="PS50086"/>
    </source>
</evidence>
<keyword evidence="2" id="KW-0597">Phosphoprotein</keyword>
<dbReference type="InterPro" id="IPR035969">
    <property type="entry name" value="Rab-GAP_TBC_sf"/>
</dbReference>
<dbReference type="Pfam" id="PF00640">
    <property type="entry name" value="PID"/>
    <property type="match status" value="1"/>
</dbReference>
<feature type="region of interest" description="Disordered" evidence="4">
    <location>
        <begin position="408"/>
        <end position="441"/>
    </location>
</feature>
<organism evidence="6">
    <name type="scientific">Timema cristinae</name>
    <name type="common">Walking stick</name>
    <dbReference type="NCBI Taxonomy" id="61476"/>
    <lineage>
        <taxon>Eukaryota</taxon>
        <taxon>Metazoa</taxon>
        <taxon>Ecdysozoa</taxon>
        <taxon>Arthropoda</taxon>
        <taxon>Hexapoda</taxon>
        <taxon>Insecta</taxon>
        <taxon>Pterygota</taxon>
        <taxon>Neoptera</taxon>
        <taxon>Polyneoptera</taxon>
        <taxon>Phasmatodea</taxon>
        <taxon>Timematodea</taxon>
        <taxon>Timematoidea</taxon>
        <taxon>Timematidae</taxon>
        <taxon>Timema</taxon>
    </lineage>
</organism>
<feature type="compositionally biased region" description="Polar residues" evidence="4">
    <location>
        <begin position="432"/>
        <end position="441"/>
    </location>
</feature>
<feature type="coiled-coil region" evidence="3">
    <location>
        <begin position="849"/>
        <end position="907"/>
    </location>
</feature>
<dbReference type="FunFam" id="1.10.8.270:FF:000001">
    <property type="entry name" value="TBC1 domain family member 1"/>
    <property type="match status" value="1"/>
</dbReference>
<keyword evidence="3" id="KW-0175">Coiled coil</keyword>
<dbReference type="Gene3D" id="1.10.10.2750">
    <property type="match status" value="1"/>
</dbReference>
<dbReference type="Pfam" id="PF11830">
    <property type="entry name" value="DUF3350"/>
    <property type="match status" value="1"/>
</dbReference>
<dbReference type="SMART" id="SM00164">
    <property type="entry name" value="TBC"/>
    <property type="match status" value="1"/>
</dbReference>
<dbReference type="SMART" id="SM00462">
    <property type="entry name" value="PTB"/>
    <property type="match status" value="1"/>
</dbReference>
<dbReference type="Gene3D" id="1.10.472.80">
    <property type="entry name" value="Ypt/Rab-GAP domain of gyp1p, domain 3"/>
    <property type="match status" value="1"/>
</dbReference>
<dbReference type="CDD" id="cd01269">
    <property type="entry name" value="PTB_TBC1D1_like"/>
    <property type="match status" value="1"/>
</dbReference>
<dbReference type="FunFam" id="1.10.472.80:FF:000043">
    <property type="entry name" value="Pollux, isoform A"/>
    <property type="match status" value="1"/>
</dbReference>
<name>A0A7R9CF84_TIMCR</name>
<feature type="compositionally biased region" description="Polar residues" evidence="4">
    <location>
        <begin position="39"/>
        <end position="50"/>
    </location>
</feature>
<feature type="compositionally biased region" description="Polar residues" evidence="4">
    <location>
        <begin position="409"/>
        <end position="419"/>
    </location>
</feature>
<dbReference type="InterPro" id="IPR000195">
    <property type="entry name" value="Rab-GAP-TBC_dom"/>
</dbReference>
<feature type="domain" description="Rab-GAP TBC" evidence="5">
    <location>
        <begin position="600"/>
        <end position="796"/>
    </location>
</feature>
<reference evidence="6" key="1">
    <citation type="submission" date="2020-11" db="EMBL/GenBank/DDBJ databases">
        <authorList>
            <person name="Tran Van P."/>
        </authorList>
    </citation>
    <scope>NUCLEOTIDE SEQUENCE</scope>
</reference>
<gene>
    <name evidence="6" type="ORF">TCEB3V08_LOCUS2804</name>
</gene>
<dbReference type="PROSITE" id="PS50086">
    <property type="entry name" value="TBC_RABGAP"/>
    <property type="match status" value="1"/>
</dbReference>
<dbReference type="InterPro" id="IPR006020">
    <property type="entry name" value="PTB/PI_dom"/>
</dbReference>
<dbReference type="EMBL" id="OC317092">
    <property type="protein sequence ID" value="CAD7394905.1"/>
    <property type="molecule type" value="Genomic_DNA"/>
</dbReference>
<evidence type="ECO:0000256" key="2">
    <source>
        <dbReference type="ARBA" id="ARBA00022553"/>
    </source>
</evidence>
<dbReference type="FunFam" id="1.10.10.2750:FF:000002">
    <property type="entry name" value="TBC1 domain family member 4"/>
    <property type="match status" value="1"/>
</dbReference>
<dbReference type="Pfam" id="PF00566">
    <property type="entry name" value="RabGAP-TBC"/>
    <property type="match status" value="1"/>
</dbReference>
<dbReference type="Gene3D" id="1.10.8.270">
    <property type="entry name" value="putative rabgap domain of human tbc1 domain family member 14 like domains"/>
    <property type="match status" value="1"/>
</dbReference>
<feature type="region of interest" description="Disordered" evidence="4">
    <location>
        <begin position="24"/>
        <end position="52"/>
    </location>
</feature>
<accession>A0A7R9CF84</accession>
<keyword evidence="1" id="KW-0343">GTPase activation</keyword>
<dbReference type="SUPFAM" id="SSF50729">
    <property type="entry name" value="PH domain-like"/>
    <property type="match status" value="1"/>
</dbReference>
<proteinExistence type="predicted"/>
<evidence type="ECO:0000313" key="6">
    <source>
        <dbReference type="EMBL" id="CAD7394905.1"/>
    </source>
</evidence>
<dbReference type="InterPro" id="IPR011993">
    <property type="entry name" value="PH-like_dom_sf"/>
</dbReference>
<dbReference type="InterPro" id="IPR021785">
    <property type="entry name" value="DUF3350"/>
</dbReference>
<dbReference type="GO" id="GO:0005096">
    <property type="term" value="F:GTPase activator activity"/>
    <property type="evidence" value="ECO:0007669"/>
    <property type="project" value="UniProtKB-KW"/>
</dbReference>
<feature type="region of interest" description="Disordered" evidence="4">
    <location>
        <begin position="96"/>
        <end position="165"/>
    </location>
</feature>
<protein>
    <recommendedName>
        <fullName evidence="5">Rab-GAP TBC domain-containing protein</fullName>
    </recommendedName>
</protein>
<dbReference type="InterPro" id="IPR050302">
    <property type="entry name" value="Rab_GAP_TBC_domain"/>
</dbReference>
<sequence length="1378" mass="154993">MGMRRRTSIPRDYANLLEILNTMKEGREGRGGSAEAGTLTGSNRSSSLTSLGADISPTESHFFELANALVVLSSTAEDGEIEVRISGDVLQEPVESVNQAELASHSPVSEVPPSVNALEGSVEIPKIKPDTKPTITESTSSKQQSSTEDPMKNGTAYSASDLKKENGDHNRTMVFEVGRTLLRLISPDKKQILLEKHLKDVASCIQGVKNSEHFGFICREPNVDSYIGYVFKCENESFVDDVVNAISQAFRTTSELQRREQRAVSSCDHCPMQWYQRLCYAIEGLNDKQAQLLIFRRLEGLPEEDQEMLMTKFSSIDTTSVREQNMFLMMLLRVHLESKQARHFHDTAENRSEFLNQYLGGSTIFMKAKRSLTSSFDQLLKRKVSRDDFGPIINKEISLPMNAALCKEAQSSTSNVESAENSDETREEMRPRSSTVGTSNGETIKREMSLVVPKTRPMMNIFYKVGNTPKTPTVGTNQDPHLSGSWRQAIFNRVVSPNTSMAGRGCSPNMEPTKREKSELRALWRKAINQQVLLIRMEKQNAILKARQEEATMKRIKLEYDEIGACVREVMEVWELLVSKESRMSSKCDPQMLLQAIRQGVPRSKRGEVWQFLAEQFCYRQPPFDTTNFPNYHVPYADLLRRLTSHQHSILIDLGRTFPNHAYFSSPLGPGQLALFNLLKAYSLLDPEVGYCQGLSFIAGVLLLHMSEESAFLMLRHIMFRRGLRKQYLPDMVALQIQLYQLSRLLHDQHLDLYQHFDSHEVAPTLYAAPWILTIFASQFPLGFVTRVFDIVFLENTEAIFRVALSLLEEHKDGLLACESFEEIMEYLKNVLPAIDKTTLDKVMKQVFALDISKQLHEYEVEYHVLQEEISTAHVDSEELKCVNQQNQELSEHLKIATRNIESLEITRATQLATINRQEAQIRSLELTVAVMGDFIGDLMDRPDIDIPGDVRRIVSCLIAEEKRRNTLKKSTIPVNNGNNIRATDKKSTHVLKSSLSSPNFGFKKMPNILLTNIKDNHQISPSNNNNVIINMKESSDTKPIVDVAKNIKTMTKSVENSDSSSNINKQTHDSSLVAFPRSKLKSSQSSYELCTTNKTANENPSISNQIHPLDSCSDISFTYSGTTKLKTLRPMRPLARNPSSESIKLDEGLLLTKLRDCDFSLHLSSSHSKPEIDLSLAPDWMQRMLTLNARLNSAPVFSHYSLGRLDPCAHANTCFGTDCNVRIKGVRGKTDSRVEDVSIEHRTSLVARYTALTSVLHYNARLANALVVLISTAEDGEIEVRISVGAGSMNREAVKYYFKRLSALKLTGANMDESNLYNCDESGLSMVSGNLSHIDSSVRVVGMVFGVGAANLYQAQGPLQAVDKQSIYWQLTRWEGL</sequence>